<keyword evidence="7" id="KW-1185">Reference proteome</keyword>
<feature type="transmembrane region" description="Helical" evidence="5">
    <location>
        <begin position="200"/>
        <end position="218"/>
    </location>
</feature>
<dbReference type="RefSeq" id="WP_166512307.1">
    <property type="nucleotide sequence ID" value="NZ_VNHM01000014.1"/>
</dbReference>
<feature type="transmembrane region" description="Helical" evidence="5">
    <location>
        <begin position="35"/>
        <end position="53"/>
    </location>
</feature>
<dbReference type="PANTHER" id="PTHR35529:SF2">
    <property type="entry name" value="SPORULATION PROTEIN YTAF-RELATED"/>
    <property type="match status" value="1"/>
</dbReference>
<dbReference type="NCBIfam" id="TIGR02840">
    <property type="entry name" value="spore_YtaF"/>
    <property type="match status" value="1"/>
</dbReference>
<evidence type="ECO:0000256" key="5">
    <source>
        <dbReference type="SAM" id="Phobius"/>
    </source>
</evidence>
<feature type="transmembrane region" description="Helical" evidence="5">
    <location>
        <begin position="145"/>
        <end position="163"/>
    </location>
</feature>
<evidence type="ECO:0000256" key="4">
    <source>
        <dbReference type="ARBA" id="ARBA00023136"/>
    </source>
</evidence>
<dbReference type="Proteomes" id="UP000323166">
    <property type="component" value="Unassembled WGS sequence"/>
</dbReference>
<keyword evidence="2 5" id="KW-0812">Transmembrane</keyword>
<name>A0A5S4ZPE7_9FIRM</name>
<dbReference type="AlphaFoldDB" id="A0A5S4ZPE7"/>
<dbReference type="Pfam" id="PF02659">
    <property type="entry name" value="Mntp"/>
    <property type="match status" value="2"/>
</dbReference>
<evidence type="ECO:0000256" key="1">
    <source>
        <dbReference type="ARBA" id="ARBA00022475"/>
    </source>
</evidence>
<evidence type="ECO:0000313" key="6">
    <source>
        <dbReference type="EMBL" id="TYO94503.1"/>
    </source>
</evidence>
<evidence type="ECO:0000313" key="7">
    <source>
        <dbReference type="Proteomes" id="UP000323166"/>
    </source>
</evidence>
<feature type="transmembrane region" description="Helical" evidence="5">
    <location>
        <begin position="65"/>
        <end position="83"/>
    </location>
</feature>
<gene>
    <name evidence="6" type="ORF">LX24_02338</name>
</gene>
<keyword evidence="1" id="KW-1003">Cell membrane</keyword>
<accession>A0A5S4ZPE7</accession>
<keyword evidence="4 5" id="KW-0472">Membrane</keyword>
<organism evidence="6 7">
    <name type="scientific">Desulfallas thermosapovorans DSM 6562</name>
    <dbReference type="NCBI Taxonomy" id="1121431"/>
    <lineage>
        <taxon>Bacteria</taxon>
        <taxon>Bacillati</taxon>
        <taxon>Bacillota</taxon>
        <taxon>Clostridia</taxon>
        <taxon>Eubacteriales</taxon>
        <taxon>Desulfallaceae</taxon>
        <taxon>Desulfallas</taxon>
    </lineage>
</organism>
<feature type="transmembrane region" description="Helical" evidence="5">
    <location>
        <begin position="170"/>
        <end position="194"/>
    </location>
</feature>
<comment type="caution">
    <text evidence="6">The sequence shown here is derived from an EMBL/GenBank/DDBJ whole genome shotgun (WGS) entry which is preliminary data.</text>
</comment>
<dbReference type="PANTHER" id="PTHR35529">
    <property type="entry name" value="MANGANESE EFFLUX PUMP MNTP-RELATED"/>
    <property type="match status" value="1"/>
</dbReference>
<protein>
    <submittedName>
        <fullName evidence="6">Putative sporulation protein YtaF</fullName>
    </submittedName>
</protein>
<proteinExistence type="predicted"/>
<dbReference type="InterPro" id="IPR003810">
    <property type="entry name" value="Mntp/YtaF"/>
</dbReference>
<evidence type="ECO:0000256" key="2">
    <source>
        <dbReference type="ARBA" id="ARBA00022692"/>
    </source>
</evidence>
<dbReference type="EMBL" id="VNHM01000014">
    <property type="protein sequence ID" value="TYO94503.1"/>
    <property type="molecule type" value="Genomic_DNA"/>
</dbReference>
<keyword evidence="3 5" id="KW-1133">Transmembrane helix</keyword>
<evidence type="ECO:0000256" key="3">
    <source>
        <dbReference type="ARBA" id="ARBA00022989"/>
    </source>
</evidence>
<reference evidence="6 7" key="1">
    <citation type="submission" date="2019-07" db="EMBL/GenBank/DDBJ databases">
        <title>Genomic Encyclopedia of Type Strains, Phase I: the one thousand microbial genomes (KMG-I) project.</title>
        <authorList>
            <person name="Kyrpides N."/>
        </authorList>
    </citation>
    <scope>NUCLEOTIDE SEQUENCE [LARGE SCALE GENOMIC DNA]</scope>
    <source>
        <strain evidence="6 7">DSM 6562</strain>
    </source>
</reference>
<sequence>MELLALAVFALALNMDSFAAGVAYGVRNIKLPVTSLAIISIMSMTAIAVSMVLGNTVAGYFSATFAHRLGGVILMSIGIWVLIQSLQENRKKARAKPEMETEKEADIPDPVIQIHIRSLGLVIQILREPYRADLDRSGVISGREAVLLGLALAMDAFAAGFAVSMLGFNILYTALMVGLGHFMLTYLGLLAGMSAGNRGLNQKIATLPGFILIALGLFKMH</sequence>
<dbReference type="InterPro" id="IPR014205">
    <property type="entry name" value="Spore_YtaF"/>
</dbReference>